<dbReference type="Gene3D" id="3.40.50.2300">
    <property type="match status" value="1"/>
</dbReference>
<dbReference type="EMBL" id="BMAT01012179">
    <property type="protein sequence ID" value="GFR87365.1"/>
    <property type="molecule type" value="Genomic_DNA"/>
</dbReference>
<accession>A0AAV4GSN6</accession>
<reference evidence="1 2" key="1">
    <citation type="journal article" date="2021" name="Elife">
        <title>Chloroplast acquisition without the gene transfer in kleptoplastic sea slugs, Plakobranchus ocellatus.</title>
        <authorList>
            <person name="Maeda T."/>
            <person name="Takahashi S."/>
            <person name="Yoshida T."/>
            <person name="Shimamura S."/>
            <person name="Takaki Y."/>
            <person name="Nagai Y."/>
            <person name="Toyoda A."/>
            <person name="Suzuki Y."/>
            <person name="Arimoto A."/>
            <person name="Ishii H."/>
            <person name="Satoh N."/>
            <person name="Nishiyama T."/>
            <person name="Hasebe M."/>
            <person name="Maruyama T."/>
            <person name="Minagawa J."/>
            <person name="Obokata J."/>
            <person name="Shigenobu S."/>
        </authorList>
    </citation>
    <scope>NUCLEOTIDE SEQUENCE [LARGE SCALE GENOMIC DNA]</scope>
</reference>
<protein>
    <submittedName>
        <fullName evidence="1">Uncharacterized protein</fullName>
    </submittedName>
</protein>
<evidence type="ECO:0000313" key="1">
    <source>
        <dbReference type="EMBL" id="GFR87365.1"/>
    </source>
</evidence>
<gene>
    <name evidence="1" type="ORF">ElyMa_006074100</name>
</gene>
<organism evidence="1 2">
    <name type="scientific">Elysia marginata</name>
    <dbReference type="NCBI Taxonomy" id="1093978"/>
    <lineage>
        <taxon>Eukaryota</taxon>
        <taxon>Metazoa</taxon>
        <taxon>Spiralia</taxon>
        <taxon>Lophotrochozoa</taxon>
        <taxon>Mollusca</taxon>
        <taxon>Gastropoda</taxon>
        <taxon>Heterobranchia</taxon>
        <taxon>Euthyneura</taxon>
        <taxon>Panpulmonata</taxon>
        <taxon>Sacoglossa</taxon>
        <taxon>Placobranchoidea</taxon>
        <taxon>Plakobranchidae</taxon>
        <taxon>Elysia</taxon>
    </lineage>
</organism>
<dbReference type="InterPro" id="IPR028082">
    <property type="entry name" value="Peripla_BP_I"/>
</dbReference>
<evidence type="ECO:0000313" key="2">
    <source>
        <dbReference type="Proteomes" id="UP000762676"/>
    </source>
</evidence>
<proteinExistence type="predicted"/>
<dbReference type="Proteomes" id="UP000762676">
    <property type="component" value="Unassembled WGS sequence"/>
</dbReference>
<dbReference type="AlphaFoldDB" id="A0AAV4GSN6"/>
<name>A0AAV4GSN6_9GAST</name>
<sequence>MMSFKPTSPLRFSHPLPHPTSPAFLSPPQVYTSTTLYRDVLSNAGWMRNDTNDADARIAFESVIHVIMATSNWEVFATFTDYVSKAEKLQSPMWELPPGNDTMDAYAPFVYDATVLWAFLVNKTLKDGGDPRNGSRIFQEARGVESVGN</sequence>
<keyword evidence="2" id="KW-1185">Reference proteome</keyword>
<comment type="caution">
    <text evidence="1">The sequence shown here is derived from an EMBL/GenBank/DDBJ whole genome shotgun (WGS) entry which is preliminary data.</text>
</comment>
<dbReference type="SUPFAM" id="SSF53822">
    <property type="entry name" value="Periplasmic binding protein-like I"/>
    <property type="match status" value="1"/>
</dbReference>